<name>A0AAT9J7Z6_9VIRU</name>
<evidence type="ECO:0000313" key="1">
    <source>
        <dbReference type="EMBL" id="DBA54896.1"/>
    </source>
</evidence>
<protein>
    <submittedName>
        <fullName evidence="1">Uncharacterized protein</fullName>
    </submittedName>
</protein>
<accession>A0AAT9J7Z6</accession>
<proteinExistence type="predicted"/>
<sequence>MMIDAPNYDVEDEDEIVLTEQNSSDIIDYVNSLM</sequence>
<reference evidence="1" key="2">
    <citation type="submission" date="2024-05" db="EMBL/GenBank/DDBJ databases">
        <authorList>
            <person name="Matrishin C.B."/>
            <person name="Kauffman K.M."/>
        </authorList>
    </citation>
    <scope>NUCLEOTIDE SEQUENCE</scope>
</reference>
<dbReference type="EMBL" id="BK068088">
    <property type="protein sequence ID" value="DBA54896.1"/>
    <property type="molecule type" value="Genomic_DNA"/>
</dbReference>
<organism evidence="1">
    <name type="scientific">Porphyromonas phage phage005a_ATCC49417</name>
    <dbReference type="NCBI Taxonomy" id="3154097"/>
    <lineage>
        <taxon>Viruses</taxon>
    </lineage>
</organism>
<reference evidence="1" key="1">
    <citation type="journal article" date="2023" name="Microbiome">
        <title>Phages are unrecognized players in the ecology of the oral pathogen Porphyromonas gingivalis.</title>
        <authorList>
            <person name="Matrishin C.B."/>
            <person name="Haase E.M."/>
            <person name="Dewhirst F.E."/>
            <person name="Mark Welch J.L."/>
            <person name="Miranda-Sanchez F."/>
            <person name="Chen T."/>
            <person name="MacFarland D.C."/>
            <person name="Kauffman K.M."/>
        </authorList>
    </citation>
    <scope>NUCLEOTIDE SEQUENCE</scope>
</reference>